<proteinExistence type="predicted"/>
<keyword evidence="1" id="KW-0812">Transmembrane</keyword>
<gene>
    <name evidence="2" type="ORF">PCOR1329_LOCUS50968</name>
</gene>
<feature type="transmembrane region" description="Helical" evidence="1">
    <location>
        <begin position="166"/>
        <end position="187"/>
    </location>
</feature>
<evidence type="ECO:0000313" key="3">
    <source>
        <dbReference type="Proteomes" id="UP001189429"/>
    </source>
</evidence>
<feature type="transmembrane region" description="Helical" evidence="1">
    <location>
        <begin position="237"/>
        <end position="258"/>
    </location>
</feature>
<feature type="transmembrane region" description="Helical" evidence="1">
    <location>
        <begin position="199"/>
        <end position="217"/>
    </location>
</feature>
<evidence type="ECO:0000256" key="1">
    <source>
        <dbReference type="SAM" id="Phobius"/>
    </source>
</evidence>
<dbReference type="Proteomes" id="UP001189429">
    <property type="component" value="Unassembled WGS sequence"/>
</dbReference>
<sequence length="264" mass="27119">MSSEEHPDRSVTSASAAVDGLQDLIHEAALSVSDDDRLLDAAFRELHRCTAGTSTFGTLALLSTSCTICTISTSAVFSMFGTSTLPSACGAVGSAPVLPNFGTTTPLSTCCAASSSCSSTSTSRMGDRIPMKNEPCSAPVRCRACSAVRRASLLPPSSASPAKKRALLPAVALLASACLFGARLAFLPAAGAAPRQHEALLRAGAAAAAAAAPALVIAEPDELVDYNFAGEFTPFMIIGYFTLTTALTGFSFVSYLVLTKLKII</sequence>
<keyword evidence="3" id="KW-1185">Reference proteome</keyword>
<evidence type="ECO:0000313" key="2">
    <source>
        <dbReference type="EMBL" id="CAK0862602.1"/>
    </source>
</evidence>
<keyword evidence="1" id="KW-1133">Transmembrane helix</keyword>
<accession>A0ABN9URG0</accession>
<name>A0ABN9URG0_9DINO</name>
<reference evidence="2" key="1">
    <citation type="submission" date="2023-10" db="EMBL/GenBank/DDBJ databases">
        <authorList>
            <person name="Chen Y."/>
            <person name="Shah S."/>
            <person name="Dougan E. K."/>
            <person name="Thang M."/>
            <person name="Chan C."/>
        </authorList>
    </citation>
    <scope>NUCLEOTIDE SEQUENCE [LARGE SCALE GENOMIC DNA]</scope>
</reference>
<protein>
    <submittedName>
        <fullName evidence="2">Uncharacterized protein</fullName>
    </submittedName>
</protein>
<comment type="caution">
    <text evidence="2">The sequence shown here is derived from an EMBL/GenBank/DDBJ whole genome shotgun (WGS) entry which is preliminary data.</text>
</comment>
<keyword evidence="1" id="KW-0472">Membrane</keyword>
<organism evidence="2 3">
    <name type="scientific">Prorocentrum cordatum</name>
    <dbReference type="NCBI Taxonomy" id="2364126"/>
    <lineage>
        <taxon>Eukaryota</taxon>
        <taxon>Sar</taxon>
        <taxon>Alveolata</taxon>
        <taxon>Dinophyceae</taxon>
        <taxon>Prorocentrales</taxon>
        <taxon>Prorocentraceae</taxon>
        <taxon>Prorocentrum</taxon>
    </lineage>
</organism>
<dbReference type="EMBL" id="CAUYUJ010016172">
    <property type="protein sequence ID" value="CAK0862602.1"/>
    <property type="molecule type" value="Genomic_DNA"/>
</dbReference>